<feature type="non-terminal residue" evidence="2">
    <location>
        <position position="1"/>
    </location>
</feature>
<protein>
    <submittedName>
        <fullName evidence="2">Uncharacterized protein</fullName>
    </submittedName>
</protein>
<feature type="compositionally biased region" description="Basic and acidic residues" evidence="1">
    <location>
        <begin position="149"/>
        <end position="178"/>
    </location>
</feature>
<evidence type="ECO:0000256" key="1">
    <source>
        <dbReference type="SAM" id="MobiDB-lite"/>
    </source>
</evidence>
<gene>
    <name evidence="2" type="primary">ORF51778</name>
</gene>
<feature type="compositionally biased region" description="Basic and acidic residues" evidence="1">
    <location>
        <begin position="201"/>
        <end position="212"/>
    </location>
</feature>
<evidence type="ECO:0000313" key="2">
    <source>
        <dbReference type="EMBL" id="CEK64440.1"/>
    </source>
</evidence>
<feature type="compositionally biased region" description="Acidic residues" evidence="1">
    <location>
        <begin position="138"/>
        <end position="148"/>
    </location>
</feature>
<proteinExistence type="predicted"/>
<organism evidence="2">
    <name type="scientific">Arion vulgaris</name>
    <dbReference type="NCBI Taxonomy" id="1028688"/>
    <lineage>
        <taxon>Eukaryota</taxon>
        <taxon>Metazoa</taxon>
        <taxon>Spiralia</taxon>
        <taxon>Lophotrochozoa</taxon>
        <taxon>Mollusca</taxon>
        <taxon>Gastropoda</taxon>
        <taxon>Heterobranchia</taxon>
        <taxon>Euthyneura</taxon>
        <taxon>Panpulmonata</taxon>
        <taxon>Eupulmonata</taxon>
        <taxon>Stylommatophora</taxon>
        <taxon>Helicina</taxon>
        <taxon>Arionoidea</taxon>
        <taxon>Arionidae</taxon>
        <taxon>Arion</taxon>
    </lineage>
</organism>
<accession>A0A0B6Z9T7</accession>
<sequence>SLLVVGVFLSVCRTHTITIRRFMEKLLYDTRIYVEFSRIQALEKQVEYVQSLSEEPIQQEHLEDLNSFSDTNIWDDDIVGFDLNNASDPPSNAELLQSLLIMRIRTSDQLANDIAASIQDQFNSVNARGRSDSFAPWLDEEESEESSEEVMKETVPDSLHPSEETTTKKTPSSDRTDDVQEEPVGFAEYPMKPVSSANEGNENRQKLRDPDY</sequence>
<reference evidence="2" key="1">
    <citation type="submission" date="2014-12" db="EMBL/GenBank/DDBJ databases">
        <title>Insight into the proteome of Arion vulgaris.</title>
        <authorList>
            <person name="Aradska J."/>
            <person name="Bulat T."/>
            <person name="Smidak R."/>
            <person name="Sarate P."/>
            <person name="Gangsoo J."/>
            <person name="Sialana F."/>
            <person name="Bilban M."/>
            <person name="Lubec G."/>
        </authorList>
    </citation>
    <scope>NUCLEOTIDE SEQUENCE</scope>
    <source>
        <tissue evidence="2">Skin</tissue>
    </source>
</reference>
<dbReference type="AlphaFoldDB" id="A0A0B6Z9T7"/>
<dbReference type="EMBL" id="HACG01017575">
    <property type="protein sequence ID" value="CEK64440.1"/>
    <property type="molecule type" value="Transcribed_RNA"/>
</dbReference>
<feature type="non-terminal residue" evidence="2">
    <location>
        <position position="212"/>
    </location>
</feature>
<name>A0A0B6Z9T7_9EUPU</name>
<feature type="region of interest" description="Disordered" evidence="1">
    <location>
        <begin position="134"/>
        <end position="212"/>
    </location>
</feature>